<evidence type="ECO:0000256" key="2">
    <source>
        <dbReference type="SAM" id="Phobius"/>
    </source>
</evidence>
<dbReference type="EMBL" id="JAGPXD010000006">
    <property type="protein sequence ID" value="KAH7350175.1"/>
    <property type="molecule type" value="Genomic_DNA"/>
</dbReference>
<dbReference type="AlphaFoldDB" id="A0A8K0TA07"/>
<dbReference type="OrthoDB" id="2342176at2759"/>
<evidence type="ECO:0000313" key="4">
    <source>
        <dbReference type="Proteomes" id="UP000813385"/>
    </source>
</evidence>
<keyword evidence="4" id="KW-1185">Reference proteome</keyword>
<organism evidence="3 4">
    <name type="scientific">Plectosphaerella cucumerina</name>
    <dbReference type="NCBI Taxonomy" id="40658"/>
    <lineage>
        <taxon>Eukaryota</taxon>
        <taxon>Fungi</taxon>
        <taxon>Dikarya</taxon>
        <taxon>Ascomycota</taxon>
        <taxon>Pezizomycotina</taxon>
        <taxon>Sordariomycetes</taxon>
        <taxon>Hypocreomycetidae</taxon>
        <taxon>Glomerellales</taxon>
        <taxon>Plectosphaerellaceae</taxon>
        <taxon>Plectosphaerella</taxon>
    </lineage>
</organism>
<feature type="compositionally biased region" description="Basic and acidic residues" evidence="1">
    <location>
        <begin position="94"/>
        <end position="115"/>
    </location>
</feature>
<dbReference type="Proteomes" id="UP000813385">
    <property type="component" value="Unassembled WGS sequence"/>
</dbReference>
<protein>
    <submittedName>
        <fullName evidence="3">Uncharacterized protein</fullName>
    </submittedName>
</protein>
<comment type="caution">
    <text evidence="3">The sequence shown here is derived from an EMBL/GenBank/DDBJ whole genome shotgun (WGS) entry which is preliminary data.</text>
</comment>
<gene>
    <name evidence="3" type="ORF">B0T11DRAFT_321910</name>
</gene>
<name>A0A8K0TA07_9PEZI</name>
<feature type="transmembrane region" description="Helical" evidence="2">
    <location>
        <begin position="282"/>
        <end position="299"/>
    </location>
</feature>
<feature type="transmembrane region" description="Helical" evidence="2">
    <location>
        <begin position="37"/>
        <end position="61"/>
    </location>
</feature>
<evidence type="ECO:0000256" key="1">
    <source>
        <dbReference type="SAM" id="MobiDB-lite"/>
    </source>
</evidence>
<reference evidence="3" key="1">
    <citation type="journal article" date="2021" name="Nat. Commun.">
        <title>Genetic determinants of endophytism in the Arabidopsis root mycobiome.</title>
        <authorList>
            <person name="Mesny F."/>
            <person name="Miyauchi S."/>
            <person name="Thiergart T."/>
            <person name="Pickel B."/>
            <person name="Atanasova L."/>
            <person name="Karlsson M."/>
            <person name="Huettel B."/>
            <person name="Barry K.W."/>
            <person name="Haridas S."/>
            <person name="Chen C."/>
            <person name="Bauer D."/>
            <person name="Andreopoulos W."/>
            <person name="Pangilinan J."/>
            <person name="LaButti K."/>
            <person name="Riley R."/>
            <person name="Lipzen A."/>
            <person name="Clum A."/>
            <person name="Drula E."/>
            <person name="Henrissat B."/>
            <person name="Kohler A."/>
            <person name="Grigoriev I.V."/>
            <person name="Martin F.M."/>
            <person name="Hacquard S."/>
        </authorList>
    </citation>
    <scope>NUCLEOTIDE SEQUENCE</scope>
    <source>
        <strain evidence="3">MPI-CAGE-AT-0016</strain>
    </source>
</reference>
<feature type="region of interest" description="Disordered" evidence="1">
    <location>
        <begin position="83"/>
        <end position="124"/>
    </location>
</feature>
<feature type="region of interest" description="Disordered" evidence="1">
    <location>
        <begin position="172"/>
        <end position="192"/>
    </location>
</feature>
<keyword evidence="2" id="KW-1133">Transmembrane helix</keyword>
<keyword evidence="2" id="KW-0812">Transmembrane</keyword>
<feature type="compositionally biased region" description="Polar residues" evidence="1">
    <location>
        <begin position="1"/>
        <end position="19"/>
    </location>
</feature>
<proteinExistence type="predicted"/>
<evidence type="ECO:0000313" key="3">
    <source>
        <dbReference type="EMBL" id="KAH7350175.1"/>
    </source>
</evidence>
<sequence>MSTASEDPNTIDPGSNSTALPPPPPPGPSVTVVKPSAAAIAIPIIVFFGIVAAIVAGYFAFNHWSRRREAIETRARRASIVKQQQLDHARKRKAREEQEERHINGEDWEMEEVKAPGDPGSSKKNNDSLSGLILICLPIIRAQSVTAHARQAAIPINPYSYPLAHCSQPYQRPSSHLSPVRKVAPRTSPGGTRYAAKGVVGSAVRLRKAQWRRTTSLGCRWHGASEWRSLISRARAGIIKGSILPSDLLYLIHDGSLTSHIEMLPEKTIFNMNQSKHTSMRGFFLLYLLVLGTLLPSTARASAFKETSQVITAHHDQPDEIHAAESSPEHHLFRRQMPEGSECPDTEGLWNCMGSTWQRCASGRWITVMHMAAGTMCSPQGFSYNFNMDFDYSGSTSNAAPSAGTPSTARGVAGCEILEMRPFMLTIGFVWLELWKGGYLG</sequence>
<accession>A0A8K0TA07</accession>
<feature type="region of interest" description="Disordered" evidence="1">
    <location>
        <begin position="1"/>
        <end position="29"/>
    </location>
</feature>
<keyword evidence="2" id="KW-0472">Membrane</keyword>